<feature type="coiled-coil region" evidence="4">
    <location>
        <begin position="531"/>
        <end position="565"/>
    </location>
</feature>
<feature type="compositionally biased region" description="Basic and acidic residues" evidence="5">
    <location>
        <begin position="190"/>
        <end position="201"/>
    </location>
</feature>
<reference evidence="7" key="1">
    <citation type="submission" date="2007-07" db="EMBL/GenBank/DDBJ databases">
        <title>PCAP assembly of the Caenorhabditis remanei genome.</title>
        <authorList>
            <consortium name="The Caenorhabditis remanei Sequencing Consortium"/>
            <person name="Wilson R.K."/>
        </authorList>
    </citation>
    <scope>NUCLEOTIDE SEQUENCE [LARGE SCALE GENOMIC DNA]</scope>
    <source>
        <strain evidence="7">PB4641</strain>
    </source>
</reference>
<protein>
    <recommendedName>
        <fullName evidence="6">Homeobox domain-containing protein</fullName>
    </recommendedName>
</protein>
<evidence type="ECO:0000259" key="6">
    <source>
        <dbReference type="PROSITE" id="PS50071"/>
    </source>
</evidence>
<feature type="region of interest" description="Disordered" evidence="5">
    <location>
        <begin position="272"/>
        <end position="295"/>
    </location>
</feature>
<dbReference type="PROSITE" id="PS50071">
    <property type="entry name" value="HOMEOBOX_2"/>
    <property type="match status" value="1"/>
</dbReference>
<dbReference type="AlphaFoldDB" id="E3N9R3"/>
<name>E3N9R3_CAERE</name>
<evidence type="ECO:0000313" key="8">
    <source>
        <dbReference type="Proteomes" id="UP000008281"/>
    </source>
</evidence>
<dbReference type="CDD" id="cd00086">
    <property type="entry name" value="homeodomain"/>
    <property type="match status" value="1"/>
</dbReference>
<accession>E3N9R3</accession>
<feature type="domain" description="Homeobox" evidence="6">
    <location>
        <begin position="17"/>
        <end position="62"/>
    </location>
</feature>
<sequence length="591" mass="65031">MIYTVLNHKTAHFSRTEELEKLFQTTKYPDGNERERIALAIGKEPWEVQVWFSHRRRAERRKQFDASTVPECSLSASNGASGFQHGASTVPELGISTSKSGSGTRPCVIILPENKQHTPFDPKNPFGPSPFPELRLSRSNCASGAEHGASAVPELGSAPANDASGAKHGAWRPLKLGSLFRSSPSPDSSDSEHDASTRSVEDSFTPNDPSSPSPTASARLEYFGSNPYSPFSPYGSFFVPDVSDYPANDLMNRLNKTSADLEYTLSALDSASGTQHGASTVSEVRRSTTNGASDLPTSTVPKLYDYIPYSPSIPSYGASTGSELSDYPSNDLMNLLHNPSARLECIFLAPAHLFGLSTPNGASGTQYGASTVPKLSFSAPNGASGGQHGASTVPEVRLVTFWTIFWGFQPVFTIISSFHQFFHIFSTAPKRFHRKSKDFSFLKDSSSFMSALGLENVTKIVEDPLNQQKIKNGILEKRRAAKRSEAGPSSGRSLEKKARRDYGENLQEIQSKYSKSLKNLTKRVRELEIGQADNAEKIKKLKNEVKTLKINNLELERKLEEAEFGEDTVVVKDVKVEEEEEKEPDWMVEEW</sequence>
<dbReference type="InParanoid" id="E3N9R3"/>
<feature type="region of interest" description="Disordered" evidence="5">
    <location>
        <begin position="474"/>
        <end position="498"/>
    </location>
</feature>
<comment type="subcellular location">
    <subcellularLocation>
        <location evidence="1 2 3">Nucleus</location>
    </subcellularLocation>
</comment>
<dbReference type="Proteomes" id="UP000008281">
    <property type="component" value="Unassembled WGS sequence"/>
</dbReference>
<keyword evidence="4" id="KW-0175">Coiled coil</keyword>
<dbReference type="Gene3D" id="1.10.10.60">
    <property type="entry name" value="Homeodomain-like"/>
    <property type="match status" value="1"/>
</dbReference>
<keyword evidence="2 3" id="KW-0371">Homeobox</keyword>
<evidence type="ECO:0000256" key="4">
    <source>
        <dbReference type="SAM" id="Coils"/>
    </source>
</evidence>
<dbReference type="InterPro" id="IPR009057">
    <property type="entry name" value="Homeodomain-like_sf"/>
</dbReference>
<dbReference type="Pfam" id="PF00046">
    <property type="entry name" value="Homeodomain"/>
    <property type="match status" value="1"/>
</dbReference>
<feature type="region of interest" description="Disordered" evidence="5">
    <location>
        <begin position="114"/>
        <end position="218"/>
    </location>
</feature>
<feature type="compositionally biased region" description="Basic and acidic residues" evidence="5">
    <location>
        <begin position="474"/>
        <end position="485"/>
    </location>
</feature>
<keyword evidence="8" id="KW-1185">Reference proteome</keyword>
<dbReference type="SMART" id="SM00389">
    <property type="entry name" value="HOX"/>
    <property type="match status" value="1"/>
</dbReference>
<evidence type="ECO:0000256" key="3">
    <source>
        <dbReference type="RuleBase" id="RU000682"/>
    </source>
</evidence>
<evidence type="ECO:0000313" key="7">
    <source>
        <dbReference type="EMBL" id="EFO90415.1"/>
    </source>
</evidence>
<dbReference type="SUPFAM" id="SSF46689">
    <property type="entry name" value="Homeodomain-like"/>
    <property type="match status" value="1"/>
</dbReference>
<gene>
    <name evidence="7" type="ORF">CRE_01280</name>
</gene>
<dbReference type="EMBL" id="DS268567">
    <property type="protein sequence ID" value="EFO90415.1"/>
    <property type="molecule type" value="Genomic_DNA"/>
</dbReference>
<dbReference type="InterPro" id="IPR001356">
    <property type="entry name" value="HD"/>
</dbReference>
<keyword evidence="2 3" id="KW-0238">DNA-binding</keyword>
<proteinExistence type="predicted"/>
<feature type="DNA-binding region" description="Homeobox" evidence="2">
    <location>
        <begin position="19"/>
        <end position="63"/>
    </location>
</feature>
<dbReference type="HOGENOM" id="CLU_461705_0_0_1"/>
<evidence type="ECO:0000256" key="1">
    <source>
        <dbReference type="ARBA" id="ARBA00004123"/>
    </source>
</evidence>
<dbReference type="GO" id="GO:0003677">
    <property type="term" value="F:DNA binding"/>
    <property type="evidence" value="ECO:0007669"/>
    <property type="project" value="UniProtKB-UniRule"/>
</dbReference>
<evidence type="ECO:0000256" key="2">
    <source>
        <dbReference type="PROSITE-ProRule" id="PRU00108"/>
    </source>
</evidence>
<dbReference type="STRING" id="31234.E3N9R3"/>
<organism evidence="8">
    <name type="scientific">Caenorhabditis remanei</name>
    <name type="common">Caenorhabditis vulgaris</name>
    <dbReference type="NCBI Taxonomy" id="31234"/>
    <lineage>
        <taxon>Eukaryota</taxon>
        <taxon>Metazoa</taxon>
        <taxon>Ecdysozoa</taxon>
        <taxon>Nematoda</taxon>
        <taxon>Chromadorea</taxon>
        <taxon>Rhabditida</taxon>
        <taxon>Rhabditina</taxon>
        <taxon>Rhabditomorpha</taxon>
        <taxon>Rhabditoidea</taxon>
        <taxon>Rhabditidae</taxon>
        <taxon>Peloderinae</taxon>
        <taxon>Caenorhabditis</taxon>
    </lineage>
</organism>
<feature type="compositionally biased region" description="Polar residues" evidence="5">
    <location>
        <begin position="202"/>
        <end position="216"/>
    </location>
</feature>
<keyword evidence="2 3" id="KW-0539">Nucleus</keyword>
<evidence type="ECO:0000256" key="5">
    <source>
        <dbReference type="SAM" id="MobiDB-lite"/>
    </source>
</evidence>
<dbReference type="GO" id="GO:0005634">
    <property type="term" value="C:nucleus"/>
    <property type="evidence" value="ECO:0007669"/>
    <property type="project" value="UniProtKB-SubCell"/>
</dbReference>